<accession>A0A916YUK4</accession>
<name>A0A916YUK4_9BACT</name>
<sequence>MKPIFEKKKIIELSEIEKVEMFKMAAPYYIDSTQIVLEELNNNNEVYLAKVDGKMAAFFMVNSNIWNENVSYTYLGLSCSDENIKGIATVLYTLFTIDSYRTKNNSKSILYGTTASPIVLFTLPKIWDNVKPTLQGKYDLLDKINIEKIKTLKGYSKYNENHPFILKGIAKARYSKAENLRINEFAKKYDVTILEQLGIREEEGDRLLIMCSVPSHERIEELKARLIPFEIIS</sequence>
<reference evidence="1" key="1">
    <citation type="journal article" date="2014" name="Int. J. Syst. Evol. Microbiol.">
        <title>Complete genome sequence of Corynebacterium casei LMG S-19264T (=DSM 44701T), isolated from a smear-ripened cheese.</title>
        <authorList>
            <consortium name="US DOE Joint Genome Institute (JGI-PGF)"/>
            <person name="Walter F."/>
            <person name="Albersmeier A."/>
            <person name="Kalinowski J."/>
            <person name="Ruckert C."/>
        </authorList>
    </citation>
    <scope>NUCLEOTIDE SEQUENCE</scope>
    <source>
        <strain evidence="1">CGMCC 1.15958</strain>
    </source>
</reference>
<protein>
    <submittedName>
        <fullName evidence="1">Uncharacterized protein</fullName>
    </submittedName>
</protein>
<dbReference type="RefSeq" id="WP_188766644.1">
    <property type="nucleotide sequence ID" value="NZ_BMKK01000005.1"/>
</dbReference>
<dbReference type="Proteomes" id="UP000609064">
    <property type="component" value="Unassembled WGS sequence"/>
</dbReference>
<organism evidence="1 2">
    <name type="scientific">Emticicia aquatilis</name>
    <dbReference type="NCBI Taxonomy" id="1537369"/>
    <lineage>
        <taxon>Bacteria</taxon>
        <taxon>Pseudomonadati</taxon>
        <taxon>Bacteroidota</taxon>
        <taxon>Cytophagia</taxon>
        <taxon>Cytophagales</taxon>
        <taxon>Leadbetterellaceae</taxon>
        <taxon>Emticicia</taxon>
    </lineage>
</organism>
<dbReference type="AlphaFoldDB" id="A0A916YUK4"/>
<proteinExistence type="predicted"/>
<dbReference type="EMBL" id="BMKK01000005">
    <property type="protein sequence ID" value="GGD61653.1"/>
    <property type="molecule type" value="Genomic_DNA"/>
</dbReference>
<reference evidence="1" key="2">
    <citation type="submission" date="2020-09" db="EMBL/GenBank/DDBJ databases">
        <authorList>
            <person name="Sun Q."/>
            <person name="Zhou Y."/>
        </authorList>
    </citation>
    <scope>NUCLEOTIDE SEQUENCE</scope>
    <source>
        <strain evidence="1">CGMCC 1.15958</strain>
    </source>
</reference>
<keyword evidence="2" id="KW-1185">Reference proteome</keyword>
<gene>
    <name evidence="1" type="ORF">GCM10011514_27130</name>
</gene>
<evidence type="ECO:0000313" key="1">
    <source>
        <dbReference type="EMBL" id="GGD61653.1"/>
    </source>
</evidence>
<evidence type="ECO:0000313" key="2">
    <source>
        <dbReference type="Proteomes" id="UP000609064"/>
    </source>
</evidence>
<comment type="caution">
    <text evidence="1">The sequence shown here is derived from an EMBL/GenBank/DDBJ whole genome shotgun (WGS) entry which is preliminary data.</text>
</comment>